<dbReference type="Gene3D" id="3.90.1600.10">
    <property type="entry name" value="Palm domain of DNA polymerase"/>
    <property type="match status" value="1"/>
</dbReference>
<dbReference type="GO" id="GO:0043625">
    <property type="term" value="C:delta DNA polymerase complex"/>
    <property type="evidence" value="ECO:0007669"/>
    <property type="project" value="TreeGrafter"/>
</dbReference>
<evidence type="ECO:0000256" key="19">
    <source>
        <dbReference type="ARBA" id="ARBA00049244"/>
    </source>
</evidence>
<evidence type="ECO:0000259" key="22">
    <source>
        <dbReference type="Pfam" id="PF03104"/>
    </source>
</evidence>
<comment type="caution">
    <text evidence="24">The sequence shown here is derived from an EMBL/GenBank/DDBJ whole genome shotgun (WGS) entry which is preliminary data.</text>
</comment>
<feature type="domain" description="DNA-directed DNA polymerase family B multifunctional" evidence="21">
    <location>
        <begin position="184"/>
        <end position="618"/>
    </location>
</feature>
<dbReference type="GO" id="GO:0003887">
    <property type="term" value="F:DNA-directed DNA polymerase activity"/>
    <property type="evidence" value="ECO:0007669"/>
    <property type="project" value="UniProtKB-KW"/>
</dbReference>
<dbReference type="NCBIfam" id="TIGR00592">
    <property type="entry name" value="pol2"/>
    <property type="match status" value="1"/>
</dbReference>
<dbReference type="GO" id="GO:0051539">
    <property type="term" value="F:4 iron, 4 sulfur cluster binding"/>
    <property type="evidence" value="ECO:0007669"/>
    <property type="project" value="UniProtKB-KW"/>
</dbReference>
<keyword evidence="17 20" id="KW-0238">DNA-binding</keyword>
<evidence type="ECO:0000256" key="20">
    <source>
        <dbReference type="RuleBase" id="RU000442"/>
    </source>
</evidence>
<dbReference type="InterPro" id="IPR017964">
    <property type="entry name" value="DNA-dir_DNA_pol_B_CS"/>
</dbReference>
<evidence type="ECO:0000256" key="5">
    <source>
        <dbReference type="ARBA" id="ARBA00022679"/>
    </source>
</evidence>
<keyword evidence="4 20" id="KW-0004">4Fe-4S</keyword>
<evidence type="ECO:0000256" key="13">
    <source>
        <dbReference type="ARBA" id="ARBA00022839"/>
    </source>
</evidence>
<dbReference type="GO" id="GO:0008270">
    <property type="term" value="F:zinc ion binding"/>
    <property type="evidence" value="ECO:0007669"/>
    <property type="project" value="UniProtKB-KW"/>
</dbReference>
<dbReference type="FunFam" id="3.30.420.10:FF:000004">
    <property type="entry name" value="DNA polymerase"/>
    <property type="match status" value="1"/>
</dbReference>
<reference evidence="24" key="1">
    <citation type="submission" date="2023-03" db="EMBL/GenBank/DDBJ databases">
        <authorList>
            <person name="Steffen K."/>
            <person name="Cardenas P."/>
        </authorList>
    </citation>
    <scope>NUCLEOTIDE SEQUENCE</scope>
</reference>
<dbReference type="InterPro" id="IPR012337">
    <property type="entry name" value="RNaseH-like_sf"/>
</dbReference>
<dbReference type="SUPFAM" id="SSF56672">
    <property type="entry name" value="DNA/RNA polymerases"/>
    <property type="match status" value="1"/>
</dbReference>
<evidence type="ECO:0000256" key="2">
    <source>
        <dbReference type="ARBA" id="ARBA00004123"/>
    </source>
</evidence>
<keyword evidence="18 20" id="KW-0539">Nucleus</keyword>
<gene>
    <name evidence="24" type="ORF">GBAR_LOCUS27221</name>
</gene>
<dbReference type="GO" id="GO:0006297">
    <property type="term" value="P:nucleotide-excision repair, DNA gap filling"/>
    <property type="evidence" value="ECO:0007669"/>
    <property type="project" value="TreeGrafter"/>
</dbReference>
<evidence type="ECO:0000313" key="24">
    <source>
        <dbReference type="EMBL" id="CAI8049450.1"/>
    </source>
</evidence>
<dbReference type="PANTHER" id="PTHR10322:SF23">
    <property type="entry name" value="DNA POLYMERASE DELTA CATALYTIC SUBUNIT"/>
    <property type="match status" value="1"/>
</dbReference>
<evidence type="ECO:0000256" key="10">
    <source>
        <dbReference type="ARBA" id="ARBA00022771"/>
    </source>
</evidence>
<evidence type="ECO:0000256" key="14">
    <source>
        <dbReference type="ARBA" id="ARBA00022932"/>
    </source>
</evidence>
<evidence type="ECO:0000256" key="4">
    <source>
        <dbReference type="ARBA" id="ARBA00022485"/>
    </source>
</evidence>
<dbReference type="EMBL" id="CASHTH010003791">
    <property type="protein sequence ID" value="CAI8049450.1"/>
    <property type="molecule type" value="Genomic_DNA"/>
</dbReference>
<feature type="domain" description="C4-type zinc-finger of DNA polymerase delta" evidence="23">
    <location>
        <begin position="658"/>
        <end position="730"/>
    </location>
</feature>
<dbReference type="CDD" id="cd05533">
    <property type="entry name" value="POLBc_delta"/>
    <property type="match status" value="1"/>
</dbReference>
<dbReference type="GO" id="GO:0003677">
    <property type="term" value="F:DNA binding"/>
    <property type="evidence" value="ECO:0007669"/>
    <property type="project" value="UniProtKB-KW"/>
</dbReference>
<dbReference type="InterPro" id="IPR050240">
    <property type="entry name" value="DNA_pol_type-B"/>
</dbReference>
<evidence type="ECO:0000256" key="8">
    <source>
        <dbReference type="ARBA" id="ARBA00022722"/>
    </source>
</evidence>
<keyword evidence="6 20" id="KW-0548">Nucleotidyltransferase</keyword>
<organism evidence="24 25">
    <name type="scientific">Geodia barretti</name>
    <name type="common">Barrett's horny sponge</name>
    <dbReference type="NCBI Taxonomy" id="519541"/>
    <lineage>
        <taxon>Eukaryota</taxon>
        <taxon>Metazoa</taxon>
        <taxon>Porifera</taxon>
        <taxon>Demospongiae</taxon>
        <taxon>Heteroscleromorpha</taxon>
        <taxon>Tetractinellida</taxon>
        <taxon>Astrophorina</taxon>
        <taxon>Geodiidae</taxon>
        <taxon>Geodia</taxon>
    </lineage>
</organism>
<keyword evidence="15 20" id="KW-0408">Iron</keyword>
<keyword evidence="12 20" id="KW-0862">Zinc</keyword>
<dbReference type="GO" id="GO:0000166">
    <property type="term" value="F:nucleotide binding"/>
    <property type="evidence" value="ECO:0007669"/>
    <property type="project" value="InterPro"/>
</dbReference>
<dbReference type="Gene3D" id="1.10.132.60">
    <property type="entry name" value="DNA polymerase family B, C-terminal domain"/>
    <property type="match status" value="1"/>
</dbReference>
<evidence type="ECO:0000256" key="6">
    <source>
        <dbReference type="ARBA" id="ARBA00022695"/>
    </source>
</evidence>
<dbReference type="Pfam" id="PF00136">
    <property type="entry name" value="DNA_pol_B"/>
    <property type="match status" value="1"/>
</dbReference>
<comment type="catalytic activity">
    <reaction evidence="19 20">
        <text>DNA(n) + a 2'-deoxyribonucleoside 5'-triphosphate = DNA(n+1) + diphosphate</text>
        <dbReference type="Rhea" id="RHEA:22508"/>
        <dbReference type="Rhea" id="RHEA-COMP:17339"/>
        <dbReference type="Rhea" id="RHEA-COMP:17340"/>
        <dbReference type="ChEBI" id="CHEBI:33019"/>
        <dbReference type="ChEBI" id="CHEBI:61560"/>
        <dbReference type="ChEBI" id="CHEBI:173112"/>
        <dbReference type="EC" id="2.7.7.7"/>
    </reaction>
</comment>
<keyword evidence="8" id="KW-0540">Nuclease</keyword>
<keyword evidence="13" id="KW-0269">Exonuclease</keyword>
<comment type="cofactor">
    <cofactor evidence="1 20">
        <name>[4Fe-4S] cluster</name>
        <dbReference type="ChEBI" id="CHEBI:49883"/>
    </cofactor>
</comment>
<keyword evidence="5 20" id="KW-0808">Transferase</keyword>
<dbReference type="PROSITE" id="PS00116">
    <property type="entry name" value="DNA_POLYMERASE_B"/>
    <property type="match status" value="1"/>
</dbReference>
<dbReference type="InterPro" id="IPR006172">
    <property type="entry name" value="DNA-dir_DNA_pol_B"/>
</dbReference>
<dbReference type="InterPro" id="IPR036397">
    <property type="entry name" value="RNaseH_sf"/>
</dbReference>
<feature type="domain" description="DNA-directed DNA polymerase family B exonuclease" evidence="22">
    <location>
        <begin position="17"/>
        <end position="120"/>
    </location>
</feature>
<keyword evidence="9 20" id="KW-0479">Metal-binding</keyword>
<dbReference type="FunFam" id="1.10.132.60:FF:000001">
    <property type="entry name" value="DNA polymerase"/>
    <property type="match status" value="1"/>
</dbReference>
<evidence type="ECO:0000256" key="16">
    <source>
        <dbReference type="ARBA" id="ARBA00023014"/>
    </source>
</evidence>
<dbReference type="AlphaFoldDB" id="A0AA35XFE1"/>
<protein>
    <recommendedName>
        <fullName evidence="20">DNA polymerase</fullName>
        <ecNumber evidence="20">2.7.7.7</ecNumber>
    </recommendedName>
</protein>
<accession>A0AA35XFE1</accession>
<dbReference type="InterPro" id="IPR023211">
    <property type="entry name" value="DNA_pol_palm_dom_sf"/>
</dbReference>
<keyword evidence="25" id="KW-1185">Reference proteome</keyword>
<dbReference type="FunFam" id="1.10.287.690:FF:000001">
    <property type="entry name" value="DNA polymerase"/>
    <property type="match status" value="1"/>
</dbReference>
<dbReference type="SMART" id="SM00486">
    <property type="entry name" value="POLBc"/>
    <property type="match status" value="1"/>
</dbReference>
<evidence type="ECO:0000256" key="17">
    <source>
        <dbReference type="ARBA" id="ARBA00023125"/>
    </source>
</evidence>
<evidence type="ECO:0000256" key="15">
    <source>
        <dbReference type="ARBA" id="ARBA00023004"/>
    </source>
</evidence>
<dbReference type="EC" id="2.7.7.7" evidence="20"/>
<dbReference type="PANTHER" id="PTHR10322">
    <property type="entry name" value="DNA POLYMERASE CATALYTIC SUBUNIT"/>
    <property type="match status" value="1"/>
</dbReference>
<sequence>MSEAELRKYEAELRKCETQLLKEWAEFLQELDPDIITGYNIVNFDLPYLLNRAKALKVDLFPYLGRVRDSRTTMRDSTFDSRAYGKRVNKIISIEGRIQFDLFQILLRDTKLRSYTLNSVSYHFLGEQKEDVHHSIITDLQNGNEQTRRRLAVYCVKDAVLPIRLLDKLMCLINYMEMARVTGVPLAYVLSRGQQIKVVSQLLRKAREKDLLMPVHKSEAQEEYAGATVIEPSRGYYNIPIATLDFSSLYPSIMQAHNLCYTTLLFKSTDRERLTPDQYIRTPSGSHFVKSSVRKGLLPEILEDLLSARKKAKAELKEEKDSFRRKVLDGRQLALKLSANSVYGFTGANVGKLPCIEISQSVTSFGRQMIDQSKNLVERKYCVANGYPFDAKVIYGDTDSVMVRFGVGTVAESMELGREAAEMISATFPHPIKLEFEKVYFPYLLINKKRYAGLFFTRPETHDKMDCKGIETVRRDNCRLVARLIDTCLHKLLLDRNPDDALSYAKQTISDLLCNRVDISQLVISKELTRTSASKEYATGPKLAHVELAERMRKRDPGSAPNLGDRVPYVIIAAKKGTPAYMKSEDPLHVLDNGVPIDTSYYLENQLLKPLLRIFEPILGERAKNELLHGQHTMSKSVVPSSGGSGMLFKFTKKKHKCIGCRAVIDRDDQAVCAHCSKDESSIYQREMTHLADLERKFSRLWTEVSAVSRGVWHEDVICTNQDCPIFYMRKKTQKDLNEQDKTIRRFTASAYDGDW</sequence>
<dbReference type="Gene3D" id="1.10.287.690">
    <property type="entry name" value="Helix hairpin bin"/>
    <property type="match status" value="1"/>
</dbReference>
<dbReference type="Gene3D" id="3.30.420.10">
    <property type="entry name" value="Ribonuclease H-like superfamily/Ribonuclease H"/>
    <property type="match status" value="1"/>
</dbReference>
<evidence type="ECO:0000256" key="9">
    <source>
        <dbReference type="ARBA" id="ARBA00022723"/>
    </source>
</evidence>
<evidence type="ECO:0000256" key="1">
    <source>
        <dbReference type="ARBA" id="ARBA00001966"/>
    </source>
</evidence>
<keyword evidence="11" id="KW-0378">Hydrolase</keyword>
<dbReference type="PRINTS" id="PR00106">
    <property type="entry name" value="DNAPOLB"/>
</dbReference>
<keyword evidence="16 20" id="KW-0411">Iron-sulfur</keyword>
<dbReference type="InterPro" id="IPR042087">
    <property type="entry name" value="DNA_pol_B_thumb"/>
</dbReference>
<comment type="subcellular location">
    <subcellularLocation>
        <location evidence="2 20">Nucleus</location>
    </subcellularLocation>
</comment>
<proteinExistence type="inferred from homology"/>
<evidence type="ECO:0000313" key="25">
    <source>
        <dbReference type="Proteomes" id="UP001174909"/>
    </source>
</evidence>
<dbReference type="InterPro" id="IPR025687">
    <property type="entry name" value="Znf-C4pol"/>
</dbReference>
<evidence type="ECO:0000259" key="23">
    <source>
        <dbReference type="Pfam" id="PF14260"/>
    </source>
</evidence>
<dbReference type="GO" id="GO:0008296">
    <property type="term" value="F:3'-5'-DNA exonuclease activity"/>
    <property type="evidence" value="ECO:0007669"/>
    <property type="project" value="TreeGrafter"/>
</dbReference>
<evidence type="ECO:0000256" key="11">
    <source>
        <dbReference type="ARBA" id="ARBA00022801"/>
    </source>
</evidence>
<evidence type="ECO:0000256" key="3">
    <source>
        <dbReference type="ARBA" id="ARBA00005755"/>
    </source>
</evidence>
<keyword evidence="14 20" id="KW-0239">DNA-directed DNA polymerase</keyword>
<keyword evidence="7 20" id="KW-0235">DNA replication</keyword>
<dbReference type="GO" id="GO:0006287">
    <property type="term" value="P:base-excision repair, gap-filling"/>
    <property type="evidence" value="ECO:0007669"/>
    <property type="project" value="TreeGrafter"/>
</dbReference>
<dbReference type="GO" id="GO:0045004">
    <property type="term" value="P:DNA replication proofreading"/>
    <property type="evidence" value="ECO:0007669"/>
    <property type="project" value="TreeGrafter"/>
</dbReference>
<evidence type="ECO:0000259" key="21">
    <source>
        <dbReference type="Pfam" id="PF00136"/>
    </source>
</evidence>
<evidence type="ECO:0000256" key="18">
    <source>
        <dbReference type="ARBA" id="ARBA00023242"/>
    </source>
</evidence>
<dbReference type="Pfam" id="PF03104">
    <property type="entry name" value="DNA_pol_B_exo1"/>
    <property type="match status" value="1"/>
</dbReference>
<dbReference type="InterPro" id="IPR006133">
    <property type="entry name" value="DNA-dir_DNA_pol_B_exonuc"/>
</dbReference>
<evidence type="ECO:0000256" key="7">
    <source>
        <dbReference type="ARBA" id="ARBA00022705"/>
    </source>
</evidence>
<keyword evidence="10 20" id="KW-0863">Zinc-finger</keyword>
<dbReference type="InterPro" id="IPR006134">
    <property type="entry name" value="DNA-dir_DNA_pol_B_multi_dom"/>
</dbReference>
<dbReference type="Proteomes" id="UP001174909">
    <property type="component" value="Unassembled WGS sequence"/>
</dbReference>
<dbReference type="InterPro" id="IPR043502">
    <property type="entry name" value="DNA/RNA_pol_sf"/>
</dbReference>
<dbReference type="SUPFAM" id="SSF53098">
    <property type="entry name" value="Ribonuclease H-like"/>
    <property type="match status" value="1"/>
</dbReference>
<name>A0AA35XFE1_GEOBA</name>
<dbReference type="Pfam" id="PF14260">
    <property type="entry name" value="zf-C4pol"/>
    <property type="match status" value="1"/>
</dbReference>
<evidence type="ECO:0000256" key="12">
    <source>
        <dbReference type="ARBA" id="ARBA00022833"/>
    </source>
</evidence>
<comment type="similarity">
    <text evidence="3 20">Belongs to the DNA polymerase type-B family.</text>
</comment>